<dbReference type="EMBL" id="SMFZ01000002">
    <property type="protein sequence ID" value="TCK22395.1"/>
    <property type="molecule type" value="Genomic_DNA"/>
</dbReference>
<dbReference type="AlphaFoldDB" id="A0A4R1HP25"/>
<proteinExistence type="predicted"/>
<protein>
    <submittedName>
        <fullName evidence="1">Uncharacterized protein DUF664</fullName>
    </submittedName>
</protein>
<comment type="caution">
    <text evidence="1">The sequence shown here is derived from an EMBL/GenBank/DDBJ whole genome shotgun (WGS) entry which is preliminary data.</text>
</comment>
<reference evidence="1 2" key="1">
    <citation type="submission" date="2019-03" db="EMBL/GenBank/DDBJ databases">
        <title>Sequencing the genomes of 1000 actinobacteria strains.</title>
        <authorList>
            <person name="Klenk H.-P."/>
        </authorList>
    </citation>
    <scope>NUCLEOTIDE SEQUENCE [LARGE SCALE GENOMIC DNA]</scope>
    <source>
        <strain evidence="1 2">DSM 44969</strain>
    </source>
</reference>
<name>A0A4R1HP25_PSEEN</name>
<gene>
    <name evidence="1" type="ORF">EV378_6397</name>
</gene>
<accession>A0A4R1HP25</accession>
<dbReference type="Gene3D" id="1.20.120.450">
    <property type="entry name" value="dinb family like domain"/>
    <property type="match status" value="1"/>
</dbReference>
<organism evidence="1 2">
    <name type="scientific">Pseudonocardia endophytica</name>
    <dbReference type="NCBI Taxonomy" id="401976"/>
    <lineage>
        <taxon>Bacteria</taxon>
        <taxon>Bacillati</taxon>
        <taxon>Actinomycetota</taxon>
        <taxon>Actinomycetes</taxon>
        <taxon>Pseudonocardiales</taxon>
        <taxon>Pseudonocardiaceae</taxon>
        <taxon>Pseudonocardia</taxon>
    </lineage>
</organism>
<sequence>MTTTATLDAERADLLDQLAEARAALIGAAEGLSDEQLGQTPTASALCLGGLLKHTASMEDKWMDFIEGGAAAMGFDLPDGVSWQDLFTGNATPPRWMTDHGAEFRMQPDDDGDAIRERYRAVAERTAQVVAAAPDLSAAQPLPAVPWHQPGETRSIRRVLIRLVQEISQHAGHAEIVRESIDGKTAG</sequence>
<evidence type="ECO:0000313" key="2">
    <source>
        <dbReference type="Proteomes" id="UP000295560"/>
    </source>
</evidence>
<keyword evidence="2" id="KW-1185">Reference proteome</keyword>
<dbReference type="SUPFAM" id="SSF109854">
    <property type="entry name" value="DinB/YfiT-like putative metalloenzymes"/>
    <property type="match status" value="1"/>
</dbReference>
<dbReference type="InterPro" id="IPR007061">
    <property type="entry name" value="MST-like"/>
</dbReference>
<dbReference type="RefSeq" id="WP_132431222.1">
    <property type="nucleotide sequence ID" value="NZ_SMFZ01000002.1"/>
</dbReference>
<evidence type="ECO:0000313" key="1">
    <source>
        <dbReference type="EMBL" id="TCK22395.1"/>
    </source>
</evidence>
<dbReference type="Pfam" id="PF04978">
    <property type="entry name" value="MST"/>
    <property type="match status" value="1"/>
</dbReference>
<dbReference type="InterPro" id="IPR034660">
    <property type="entry name" value="DinB/YfiT-like"/>
</dbReference>
<dbReference type="OrthoDB" id="4548523at2"/>
<dbReference type="Proteomes" id="UP000295560">
    <property type="component" value="Unassembled WGS sequence"/>
</dbReference>